<dbReference type="NCBIfam" id="TIGR02991">
    <property type="entry name" value="ectoine_eutB"/>
    <property type="match status" value="1"/>
</dbReference>
<dbReference type="InterPro" id="IPR014333">
    <property type="entry name" value="Ectoine_EutB"/>
</dbReference>
<evidence type="ECO:0000256" key="1">
    <source>
        <dbReference type="ARBA" id="ARBA00001933"/>
    </source>
</evidence>
<dbReference type="SUPFAM" id="SSF53686">
    <property type="entry name" value="Tryptophan synthase beta subunit-like PLP-dependent enzymes"/>
    <property type="match status" value="1"/>
</dbReference>
<dbReference type="PROSITE" id="PS00165">
    <property type="entry name" value="DEHYDRATASE_SER_THR"/>
    <property type="match status" value="1"/>
</dbReference>
<gene>
    <name evidence="5" type="primary">eutB</name>
    <name evidence="5" type="ORF">P2G67_11280</name>
</gene>
<dbReference type="PANTHER" id="PTHR48078:SF6">
    <property type="entry name" value="L-THREONINE DEHYDRATASE CATABOLIC TDCB"/>
    <property type="match status" value="1"/>
</dbReference>
<comment type="cofactor">
    <cofactor evidence="1">
        <name>pyridoxal 5'-phosphate</name>
        <dbReference type="ChEBI" id="CHEBI:597326"/>
    </cofactor>
</comment>
<proteinExistence type="predicted"/>
<dbReference type="Pfam" id="PF00291">
    <property type="entry name" value="PALP"/>
    <property type="match status" value="1"/>
</dbReference>
<comment type="caution">
    <text evidence="5">The sequence shown here is derived from an EMBL/GenBank/DDBJ whole genome shotgun (WGS) entry which is preliminary data.</text>
</comment>
<dbReference type="InterPro" id="IPR036052">
    <property type="entry name" value="TrpB-like_PALP_sf"/>
</dbReference>
<accession>A0ABT5YNN3</accession>
<evidence type="ECO:0000313" key="6">
    <source>
        <dbReference type="Proteomes" id="UP001215503"/>
    </source>
</evidence>
<dbReference type="NCBIfam" id="NF005680">
    <property type="entry name" value="PRK07476.1"/>
    <property type="match status" value="1"/>
</dbReference>
<dbReference type="RefSeq" id="WP_275823108.1">
    <property type="nucleotide sequence ID" value="NZ_JARHUD010000006.1"/>
</dbReference>
<keyword evidence="6" id="KW-1185">Reference proteome</keyword>
<dbReference type="InterPro" id="IPR050147">
    <property type="entry name" value="Ser/Thr_Dehydratase"/>
</dbReference>
<organism evidence="5 6">
    <name type="scientific">Aquibaculum arenosum</name>
    <dbReference type="NCBI Taxonomy" id="3032591"/>
    <lineage>
        <taxon>Bacteria</taxon>
        <taxon>Pseudomonadati</taxon>
        <taxon>Pseudomonadota</taxon>
        <taxon>Alphaproteobacteria</taxon>
        <taxon>Rhodospirillales</taxon>
        <taxon>Rhodovibrionaceae</taxon>
        <taxon>Aquibaculum</taxon>
    </lineage>
</organism>
<dbReference type="InterPro" id="IPR001926">
    <property type="entry name" value="TrpB-like_PALP"/>
</dbReference>
<name>A0ABT5YNN3_9PROT</name>
<evidence type="ECO:0000256" key="3">
    <source>
        <dbReference type="ARBA" id="ARBA00023239"/>
    </source>
</evidence>
<reference evidence="5 6" key="1">
    <citation type="submission" date="2023-03" db="EMBL/GenBank/DDBJ databases">
        <title>Fodinicurvata sp. CAU 1616 isolated from sea sendiment.</title>
        <authorList>
            <person name="Kim W."/>
        </authorList>
    </citation>
    <scope>NUCLEOTIDE SEQUENCE [LARGE SCALE GENOMIC DNA]</scope>
    <source>
        <strain evidence="5 6">CAU 1616</strain>
    </source>
</reference>
<feature type="domain" description="Tryptophan synthase beta chain-like PALP" evidence="4">
    <location>
        <begin position="23"/>
        <end position="310"/>
    </location>
</feature>
<dbReference type="CDD" id="cd01562">
    <property type="entry name" value="Thr-dehyd"/>
    <property type="match status" value="1"/>
</dbReference>
<evidence type="ECO:0000256" key="2">
    <source>
        <dbReference type="ARBA" id="ARBA00022898"/>
    </source>
</evidence>
<dbReference type="Proteomes" id="UP001215503">
    <property type="component" value="Unassembled WGS sequence"/>
</dbReference>
<evidence type="ECO:0000313" key="5">
    <source>
        <dbReference type="EMBL" id="MDF2096560.1"/>
    </source>
</evidence>
<sequence>MTALPLPSLRDVHLARRRTAGLLRRTPLVQGEALSEANGAPVYLKLESLQETGAFKLRGATNRLLCLSEEERARGVVTVSTGNHGRAVAFAARRLGLRAVVCLSELVPENKRAAIRALGAELCVIGRSQDEAEVEAKRLVQEEGMVYVPPFDDPHIISGQGTLGLEIVEDLPEVEEVLIPLSGGGLLAGIALAIKGSLPNTRVVGLSMERGPAMYHSLQAGKPVAVTEEESLADSLGGGIGLDNRYTFPLVRDLVDDVVLLSEAEIAAGMRHLFHEERLVSEGGAAVGVAALLAGKAGGEGRTTATIISGCNVDMKAFLAVVS</sequence>
<keyword evidence="3" id="KW-0456">Lyase</keyword>
<protein>
    <submittedName>
        <fullName evidence="5">Hydroxyectoine utilization dehydratase EutB</fullName>
    </submittedName>
</protein>
<dbReference type="Gene3D" id="3.40.50.1100">
    <property type="match status" value="2"/>
</dbReference>
<evidence type="ECO:0000259" key="4">
    <source>
        <dbReference type="Pfam" id="PF00291"/>
    </source>
</evidence>
<dbReference type="InterPro" id="IPR000634">
    <property type="entry name" value="Ser/Thr_deHydtase_PyrdxlP-BS"/>
</dbReference>
<dbReference type="PANTHER" id="PTHR48078">
    <property type="entry name" value="THREONINE DEHYDRATASE, MITOCHONDRIAL-RELATED"/>
    <property type="match status" value="1"/>
</dbReference>
<dbReference type="EMBL" id="JARHUD010000006">
    <property type="protein sequence ID" value="MDF2096560.1"/>
    <property type="molecule type" value="Genomic_DNA"/>
</dbReference>
<keyword evidence="2" id="KW-0663">Pyridoxal phosphate</keyword>